<organism evidence="4 5">
    <name type="scientific">Ornithinibacillus caprae</name>
    <dbReference type="NCBI Taxonomy" id="2678566"/>
    <lineage>
        <taxon>Bacteria</taxon>
        <taxon>Bacillati</taxon>
        <taxon>Bacillota</taxon>
        <taxon>Bacilli</taxon>
        <taxon>Bacillales</taxon>
        <taxon>Bacillaceae</taxon>
        <taxon>Ornithinibacillus</taxon>
    </lineage>
</organism>
<evidence type="ECO:0000256" key="2">
    <source>
        <dbReference type="ARBA" id="ARBA00022801"/>
    </source>
</evidence>
<gene>
    <name evidence="4" type="ORF">GMD78_13335</name>
</gene>
<dbReference type="SUPFAM" id="SSF55811">
    <property type="entry name" value="Nudix"/>
    <property type="match status" value="1"/>
</dbReference>
<dbReference type="EMBL" id="WOCA01000011">
    <property type="protein sequence ID" value="MUK89345.1"/>
    <property type="molecule type" value="Genomic_DNA"/>
</dbReference>
<feature type="domain" description="Nudix hydrolase" evidence="3">
    <location>
        <begin position="28"/>
        <end position="160"/>
    </location>
</feature>
<protein>
    <submittedName>
        <fullName evidence="4">NUDIX domain-containing protein</fullName>
    </submittedName>
</protein>
<dbReference type="RefSeq" id="WP_155669322.1">
    <property type="nucleotide sequence ID" value="NZ_WOCA01000011.1"/>
</dbReference>
<accession>A0A6N8FIQ1</accession>
<dbReference type="Gene3D" id="3.90.79.10">
    <property type="entry name" value="Nucleoside Triphosphate Pyrophosphohydrolase"/>
    <property type="match status" value="1"/>
</dbReference>
<comment type="caution">
    <text evidence="4">The sequence shown here is derived from an EMBL/GenBank/DDBJ whole genome shotgun (WGS) entry which is preliminary data.</text>
</comment>
<dbReference type="Pfam" id="PF00293">
    <property type="entry name" value="NUDIX"/>
    <property type="match status" value="1"/>
</dbReference>
<keyword evidence="5" id="KW-1185">Reference proteome</keyword>
<keyword evidence="2" id="KW-0378">Hydrolase</keyword>
<dbReference type="CDD" id="cd04693">
    <property type="entry name" value="NUDIX_Hydrolase"/>
    <property type="match status" value="1"/>
</dbReference>
<comment type="cofactor">
    <cofactor evidence="1">
        <name>Mg(2+)</name>
        <dbReference type="ChEBI" id="CHEBI:18420"/>
    </cofactor>
</comment>
<evidence type="ECO:0000259" key="3">
    <source>
        <dbReference type="PROSITE" id="PS51462"/>
    </source>
</evidence>
<evidence type="ECO:0000313" key="4">
    <source>
        <dbReference type="EMBL" id="MUK89345.1"/>
    </source>
</evidence>
<dbReference type="AlphaFoldDB" id="A0A6N8FIQ1"/>
<evidence type="ECO:0000256" key="1">
    <source>
        <dbReference type="ARBA" id="ARBA00001946"/>
    </source>
</evidence>
<dbReference type="PANTHER" id="PTHR43046">
    <property type="entry name" value="GDP-MANNOSE MANNOSYL HYDROLASE"/>
    <property type="match status" value="1"/>
</dbReference>
<dbReference type="Proteomes" id="UP000469125">
    <property type="component" value="Unassembled WGS sequence"/>
</dbReference>
<dbReference type="InterPro" id="IPR000086">
    <property type="entry name" value="NUDIX_hydrolase_dom"/>
</dbReference>
<name>A0A6N8FIQ1_9BACI</name>
<dbReference type="PROSITE" id="PS51462">
    <property type="entry name" value="NUDIX"/>
    <property type="match status" value="1"/>
</dbReference>
<dbReference type="PROSITE" id="PS00893">
    <property type="entry name" value="NUDIX_BOX"/>
    <property type="match status" value="1"/>
</dbReference>
<sequence>MEVWDLYDSKRNKTGKTHVRGVPLPEELYHLVVHVWVENDNGDVLLSKRHPHKSYGGLWECTGGSVLTGETSLQGALRETQEEIGLTLDAKIGKLLYSQLRQTHHLDVWLFRSNATIEDLTFQEDEVIDAKWVNEDTYNSMLKEKMIVPTLHHFYQLKESTI</sequence>
<reference evidence="4 5" key="1">
    <citation type="submission" date="2019-11" db="EMBL/GenBank/DDBJ databases">
        <authorList>
            <person name="Li X."/>
        </authorList>
    </citation>
    <scope>NUCLEOTIDE SEQUENCE [LARGE SCALE GENOMIC DNA]</scope>
    <source>
        <strain evidence="4 5">L9</strain>
    </source>
</reference>
<evidence type="ECO:0000313" key="5">
    <source>
        <dbReference type="Proteomes" id="UP000469125"/>
    </source>
</evidence>
<dbReference type="PANTHER" id="PTHR43046:SF14">
    <property type="entry name" value="MUTT_NUDIX FAMILY PROTEIN"/>
    <property type="match status" value="1"/>
</dbReference>
<dbReference type="InterPro" id="IPR020084">
    <property type="entry name" value="NUDIX_hydrolase_CS"/>
</dbReference>
<proteinExistence type="predicted"/>
<dbReference type="GO" id="GO:0016787">
    <property type="term" value="F:hydrolase activity"/>
    <property type="evidence" value="ECO:0007669"/>
    <property type="project" value="UniProtKB-KW"/>
</dbReference>
<dbReference type="InterPro" id="IPR015797">
    <property type="entry name" value="NUDIX_hydrolase-like_dom_sf"/>
</dbReference>